<organism evidence="3 4">
    <name type="scientific">Periconia digitata</name>
    <dbReference type="NCBI Taxonomy" id="1303443"/>
    <lineage>
        <taxon>Eukaryota</taxon>
        <taxon>Fungi</taxon>
        <taxon>Dikarya</taxon>
        <taxon>Ascomycota</taxon>
        <taxon>Pezizomycotina</taxon>
        <taxon>Dothideomycetes</taxon>
        <taxon>Pleosporomycetidae</taxon>
        <taxon>Pleosporales</taxon>
        <taxon>Massarineae</taxon>
        <taxon>Periconiaceae</taxon>
        <taxon>Periconia</taxon>
    </lineage>
</organism>
<feature type="compositionally biased region" description="Basic and acidic residues" evidence="2">
    <location>
        <begin position="1025"/>
        <end position="1036"/>
    </location>
</feature>
<feature type="coiled-coil region" evidence="1">
    <location>
        <begin position="625"/>
        <end position="652"/>
    </location>
</feature>
<dbReference type="OrthoDB" id="6022054at2759"/>
<dbReference type="AlphaFoldDB" id="A0A9W4UBE1"/>
<dbReference type="EMBL" id="CAOQHR010000003">
    <property type="protein sequence ID" value="CAI6332559.1"/>
    <property type="molecule type" value="Genomic_DNA"/>
</dbReference>
<evidence type="ECO:0008006" key="5">
    <source>
        <dbReference type="Google" id="ProtNLM"/>
    </source>
</evidence>
<comment type="caution">
    <text evidence="3">The sequence shown here is derived from an EMBL/GenBank/DDBJ whole genome shotgun (WGS) entry which is preliminary data.</text>
</comment>
<feature type="region of interest" description="Disordered" evidence="2">
    <location>
        <begin position="884"/>
        <end position="950"/>
    </location>
</feature>
<evidence type="ECO:0000256" key="2">
    <source>
        <dbReference type="SAM" id="MobiDB-lite"/>
    </source>
</evidence>
<feature type="compositionally biased region" description="Basic and acidic residues" evidence="2">
    <location>
        <begin position="995"/>
        <end position="1012"/>
    </location>
</feature>
<keyword evidence="4" id="KW-1185">Reference proteome</keyword>
<name>A0A9W4UBE1_9PLEO</name>
<dbReference type="GO" id="GO:0033596">
    <property type="term" value="C:TSC1-TSC2 complex"/>
    <property type="evidence" value="ECO:0007669"/>
    <property type="project" value="TreeGrafter"/>
</dbReference>
<proteinExistence type="predicted"/>
<protein>
    <recommendedName>
        <fullName evidence="5">Hamartin</fullName>
    </recommendedName>
</protein>
<dbReference type="GO" id="GO:0032007">
    <property type="term" value="P:negative regulation of TOR signaling"/>
    <property type="evidence" value="ECO:0007669"/>
    <property type="project" value="TreeGrafter"/>
</dbReference>
<feature type="compositionally biased region" description="Low complexity" evidence="2">
    <location>
        <begin position="926"/>
        <end position="939"/>
    </location>
</feature>
<feature type="compositionally biased region" description="Acidic residues" evidence="2">
    <location>
        <begin position="300"/>
        <end position="316"/>
    </location>
</feature>
<dbReference type="Proteomes" id="UP001152607">
    <property type="component" value="Unassembled WGS sequence"/>
</dbReference>
<dbReference type="GO" id="GO:0051726">
    <property type="term" value="P:regulation of cell cycle"/>
    <property type="evidence" value="ECO:0007669"/>
    <property type="project" value="TreeGrafter"/>
</dbReference>
<feature type="region of interest" description="Disordered" evidence="2">
    <location>
        <begin position="972"/>
        <end position="1049"/>
    </location>
</feature>
<evidence type="ECO:0000313" key="4">
    <source>
        <dbReference type="Proteomes" id="UP001152607"/>
    </source>
</evidence>
<feature type="region of interest" description="Disordered" evidence="2">
    <location>
        <begin position="296"/>
        <end position="329"/>
    </location>
</feature>
<feature type="coiled-coil region" evidence="1">
    <location>
        <begin position="692"/>
        <end position="781"/>
    </location>
</feature>
<feature type="region of interest" description="Disordered" evidence="2">
    <location>
        <begin position="433"/>
        <end position="502"/>
    </location>
</feature>
<sequence>MASGSMRETVKSLHTIFSVPAVPYPLPDGIKETIQSFLDRYANIDDHDSQRFHDDLYSLYTKHVAGQPDKIPTFLQLLNISRPALTGEMRWKEWWDVVLKPTIDSVGHKRHEVEEARDLLRSILLYDADDDKDGDHSRLSNLFLGNLVDIYLARTKVPSTADHINSQEDDHVSQEIESVLVAFGRKRPKELLAAVDHLFVQKQHRVQALILLNAFVRLQTPHLHLVLETSIIQHLEKCLLIDTSPTVVSQALMILIMFLPHITANLKSDHHLSRLFLIYSRILCWDKLDTPNDVVAQDASSDEEEDQGDEEEDSEPAWEKLDQSADSMDTSPPTLLHYYTFLYGLFPLNFMSFIRKPRKFLKSLNFPGADDFDLDQDLIHSRTEPYRRVHLLHPNMFTTTVEDELNENRWLNSDPADVVMECMDLCVAVSTTLDDPGPPPATKLPDLPSPPNSNTPLPRAEFDDGSTITGSTASWRNTQSTTVASSTNGQSDLPESPEEAPKIKSIRSEYSASPLLKCKDVLDSPTLPPMKDATKKNHFLGAPLAMPQRLVVPSPSIDNISALANTVGSPTHSEFQNLSMAALQREIMLLRNDLNFERYMKSQHLSHIGQLQRKQLKEATAEADTQNLINTNKTLKARLTKMNEQYAQLKKETLTSRSQSKKWEGELSGKVRSYRDDQKSWQSEEESLRFELNKTRADFDHLKKIVERAEAEQLRAQQRTHALEVELKDYGQMRRELEAAQDKIIGFGDQSKDLSLMIQQRNELRNELESANLRYSSLELDRQRSVQAYERRIMELESQLHRSDRPVGRPGQLPPSVQQMLDSALASNNAKLANMKKMYHRLQDQRTELEMQYHELDAEHQALLGKLRNNDRAGYASEKDTPVRNFSLVNSHRNSRVHESNFTQPNYADLPEGHDPYADYQSPEYRSPTSPTSTSTSRPVRYESMPLQRPYRGQRDHLSEAYEDHLDAQIQNQRTPEVPASSGKSAYSVDTNSSKGDKKDKAAAAPKPELRIYGRGGAQNISSLKKKEKEAKEPSSKKTGGFRGLKGIM</sequence>
<gene>
    <name evidence="3" type="ORF">PDIGIT_LOCUS5584</name>
</gene>
<feature type="compositionally biased region" description="Polar residues" evidence="2">
    <location>
        <begin position="466"/>
        <end position="493"/>
    </location>
</feature>
<evidence type="ECO:0000313" key="3">
    <source>
        <dbReference type="EMBL" id="CAI6332559.1"/>
    </source>
</evidence>
<feature type="compositionally biased region" description="Polar residues" evidence="2">
    <location>
        <begin position="982"/>
        <end position="994"/>
    </location>
</feature>
<dbReference type="PANTHER" id="PTHR15154:SF2">
    <property type="entry name" value="HAMARTIN"/>
    <property type="match status" value="1"/>
</dbReference>
<accession>A0A9W4UBE1</accession>
<keyword evidence="1" id="KW-0175">Coiled coil</keyword>
<reference evidence="3" key="1">
    <citation type="submission" date="2023-01" db="EMBL/GenBank/DDBJ databases">
        <authorList>
            <person name="Van Ghelder C."/>
            <person name="Rancurel C."/>
        </authorList>
    </citation>
    <scope>NUCLEOTIDE SEQUENCE</scope>
    <source>
        <strain evidence="3">CNCM I-4278</strain>
    </source>
</reference>
<dbReference type="InterPro" id="IPR007483">
    <property type="entry name" value="Hamartin"/>
</dbReference>
<evidence type="ECO:0000256" key="1">
    <source>
        <dbReference type="SAM" id="Coils"/>
    </source>
</evidence>
<dbReference type="PANTHER" id="PTHR15154">
    <property type="entry name" value="HAMARTIN"/>
    <property type="match status" value="1"/>
</dbReference>
<feature type="coiled-coil region" evidence="1">
    <location>
        <begin position="825"/>
        <end position="859"/>
    </location>
</feature>
<feature type="compositionally biased region" description="Pro residues" evidence="2">
    <location>
        <begin position="436"/>
        <end position="453"/>
    </location>
</feature>
<dbReference type="Pfam" id="PF04388">
    <property type="entry name" value="Hamartin"/>
    <property type="match status" value="1"/>
</dbReference>